<feature type="non-terminal residue" evidence="5">
    <location>
        <position position="1"/>
    </location>
</feature>
<gene>
    <name evidence="5" type="ORF">2_1552_01</name>
</gene>
<name>H9VXJ3_PINTA</name>
<dbReference type="EMBL" id="FJ090259">
    <property type="protein sequence ID" value="AFG54486.1"/>
    <property type="molecule type" value="Genomic_DNA"/>
</dbReference>
<dbReference type="EMBL" id="FJ090270">
    <property type="protein sequence ID" value="AFG54484.1"/>
    <property type="molecule type" value="Genomic_DNA"/>
</dbReference>
<dbReference type="EMBL" id="FJ090264">
    <property type="protein sequence ID" value="AFG54485.1"/>
    <property type="molecule type" value="Genomic_DNA"/>
</dbReference>
<sequence length="39" mass="4135">QVLGILWVTLAILKGREVNRIAMLSSAIGIIALSARETG</sequence>
<evidence type="ECO:0000313" key="2">
    <source>
        <dbReference type="EMBL" id="AFG54483.1"/>
    </source>
</evidence>
<evidence type="ECO:0000313" key="3">
    <source>
        <dbReference type="EMBL" id="AFG54484.1"/>
    </source>
</evidence>
<evidence type="ECO:0000313" key="5">
    <source>
        <dbReference type="EMBL" id="AFG54486.1"/>
    </source>
</evidence>
<evidence type="ECO:0000313" key="1">
    <source>
        <dbReference type="EMBL" id="AFG54482.1"/>
    </source>
</evidence>
<protein>
    <submittedName>
        <fullName evidence="5">Uncharacterized protein</fullName>
    </submittedName>
</protein>
<proteinExistence type="predicted"/>
<dbReference type="AlphaFoldDB" id="H9VXJ3"/>
<dbReference type="EMBL" id="FJ090267">
    <property type="protein sequence ID" value="AFG54482.1"/>
    <property type="molecule type" value="Genomic_DNA"/>
</dbReference>
<dbReference type="EMBL" id="FJ090274">
    <property type="protein sequence ID" value="AFG54483.1"/>
    <property type="molecule type" value="Genomic_DNA"/>
</dbReference>
<accession>H9VXJ3</accession>
<reference evidence="5" key="1">
    <citation type="submission" date="2008-08" db="EMBL/GenBank/DDBJ databases">
        <title>Nucleotide Diversity and Divergence in the Loblolly Pine Gene Space.</title>
        <authorList>
            <person name="Neale D.B."/>
            <person name="Wegrzyn J.L."/>
            <person name="Lee J.M."/>
            <person name="Eckert A.J."/>
            <person name="Liechty J.D."/>
            <person name="Stevens K.A."/>
            <person name="Langley C.H."/>
        </authorList>
    </citation>
    <scope>NUCLEOTIDE SEQUENCE</scope>
    <source>
        <strain evidence="3">2240</strain>
        <strain evidence="4">2243</strain>
        <strain evidence="5">2248</strain>
        <strain evidence="1">2256</strain>
        <strain evidence="2">2257</strain>
        <tissue evidence="5">Megagametophyte</tissue>
    </source>
</reference>
<evidence type="ECO:0000313" key="4">
    <source>
        <dbReference type="EMBL" id="AFG54485.1"/>
    </source>
</evidence>
<organism evidence="5">
    <name type="scientific">Pinus taeda</name>
    <name type="common">Loblolly pine</name>
    <dbReference type="NCBI Taxonomy" id="3352"/>
    <lineage>
        <taxon>Eukaryota</taxon>
        <taxon>Viridiplantae</taxon>
        <taxon>Streptophyta</taxon>
        <taxon>Embryophyta</taxon>
        <taxon>Tracheophyta</taxon>
        <taxon>Spermatophyta</taxon>
        <taxon>Pinopsida</taxon>
        <taxon>Pinidae</taxon>
        <taxon>Conifers I</taxon>
        <taxon>Pinales</taxon>
        <taxon>Pinaceae</taxon>
        <taxon>Pinus</taxon>
        <taxon>Pinus subgen. Pinus</taxon>
    </lineage>
</organism>